<protein>
    <submittedName>
        <fullName evidence="1">43599_t:CDS:1</fullName>
    </submittedName>
</protein>
<evidence type="ECO:0000313" key="2">
    <source>
        <dbReference type="Proteomes" id="UP000789901"/>
    </source>
</evidence>
<comment type="caution">
    <text evidence="1">The sequence shown here is derived from an EMBL/GenBank/DDBJ whole genome shotgun (WGS) entry which is preliminary data.</text>
</comment>
<dbReference type="EMBL" id="CAJVQB010002899">
    <property type="protein sequence ID" value="CAG8591099.1"/>
    <property type="molecule type" value="Genomic_DNA"/>
</dbReference>
<keyword evidence="2" id="KW-1185">Reference proteome</keyword>
<reference evidence="1 2" key="1">
    <citation type="submission" date="2021-06" db="EMBL/GenBank/DDBJ databases">
        <authorList>
            <person name="Kallberg Y."/>
            <person name="Tangrot J."/>
            <person name="Rosling A."/>
        </authorList>
    </citation>
    <scope>NUCLEOTIDE SEQUENCE [LARGE SCALE GENOMIC DNA]</scope>
    <source>
        <strain evidence="1 2">120-4 pot B 10/14</strain>
    </source>
</reference>
<sequence length="53" mass="6295">MRRKLDLGSVFIIRRSKSKDGLWYGEDTKFKILVIFLVDLANRKGYQGEFEKE</sequence>
<proteinExistence type="predicted"/>
<organism evidence="1 2">
    <name type="scientific">Gigaspora margarita</name>
    <dbReference type="NCBI Taxonomy" id="4874"/>
    <lineage>
        <taxon>Eukaryota</taxon>
        <taxon>Fungi</taxon>
        <taxon>Fungi incertae sedis</taxon>
        <taxon>Mucoromycota</taxon>
        <taxon>Glomeromycotina</taxon>
        <taxon>Glomeromycetes</taxon>
        <taxon>Diversisporales</taxon>
        <taxon>Gigasporaceae</taxon>
        <taxon>Gigaspora</taxon>
    </lineage>
</organism>
<dbReference type="Proteomes" id="UP000789901">
    <property type="component" value="Unassembled WGS sequence"/>
</dbReference>
<name>A0ABN7UGH8_GIGMA</name>
<accession>A0ABN7UGH8</accession>
<gene>
    <name evidence="1" type="ORF">GMARGA_LOCUS6412</name>
</gene>
<evidence type="ECO:0000313" key="1">
    <source>
        <dbReference type="EMBL" id="CAG8591099.1"/>
    </source>
</evidence>